<name>T1EWN5_HELRO</name>
<dbReference type="InParanoid" id="T1EWN5"/>
<organism evidence="2 3">
    <name type="scientific">Helobdella robusta</name>
    <name type="common">Californian leech</name>
    <dbReference type="NCBI Taxonomy" id="6412"/>
    <lineage>
        <taxon>Eukaryota</taxon>
        <taxon>Metazoa</taxon>
        <taxon>Spiralia</taxon>
        <taxon>Lophotrochozoa</taxon>
        <taxon>Annelida</taxon>
        <taxon>Clitellata</taxon>
        <taxon>Hirudinea</taxon>
        <taxon>Rhynchobdellida</taxon>
        <taxon>Glossiphoniidae</taxon>
        <taxon>Helobdella</taxon>
    </lineage>
</organism>
<dbReference type="OrthoDB" id="10062329at2759"/>
<evidence type="ECO:0000313" key="1">
    <source>
        <dbReference type="EMBL" id="ESN91346.1"/>
    </source>
</evidence>
<dbReference type="EMBL" id="KB097700">
    <property type="protein sequence ID" value="ESN91346.1"/>
    <property type="molecule type" value="Genomic_DNA"/>
</dbReference>
<dbReference type="InterPro" id="IPR053164">
    <property type="entry name" value="IS1016-like_transposase"/>
</dbReference>
<dbReference type="PANTHER" id="PTHR47163">
    <property type="entry name" value="DDE_TNP_IS1595 DOMAIN-CONTAINING PROTEIN"/>
    <property type="match status" value="1"/>
</dbReference>
<dbReference type="HOGENOM" id="CLU_1679858_0_0_1"/>
<dbReference type="EMBL" id="AMQM01002035">
    <property type="status" value="NOT_ANNOTATED_CDS"/>
    <property type="molecule type" value="Genomic_DNA"/>
</dbReference>
<dbReference type="GeneID" id="20200985"/>
<dbReference type="KEGG" id="hro:HELRODRAFT_165370"/>
<dbReference type="PANTHER" id="PTHR47163:SF2">
    <property type="entry name" value="SI:DKEY-17M8.2"/>
    <property type="match status" value="1"/>
</dbReference>
<reference evidence="1 3" key="2">
    <citation type="journal article" date="2013" name="Nature">
        <title>Insights into bilaterian evolution from three spiralian genomes.</title>
        <authorList>
            <person name="Simakov O."/>
            <person name="Marletaz F."/>
            <person name="Cho S.J."/>
            <person name="Edsinger-Gonzales E."/>
            <person name="Havlak P."/>
            <person name="Hellsten U."/>
            <person name="Kuo D.H."/>
            <person name="Larsson T."/>
            <person name="Lv J."/>
            <person name="Arendt D."/>
            <person name="Savage R."/>
            <person name="Osoegawa K."/>
            <person name="de Jong P."/>
            <person name="Grimwood J."/>
            <person name="Chapman J.A."/>
            <person name="Shapiro H."/>
            <person name="Aerts A."/>
            <person name="Otillar R.P."/>
            <person name="Terry A.Y."/>
            <person name="Boore J.L."/>
            <person name="Grigoriev I.V."/>
            <person name="Lindberg D.R."/>
            <person name="Seaver E.C."/>
            <person name="Weisblat D.A."/>
            <person name="Putnam N.H."/>
            <person name="Rokhsar D.S."/>
        </authorList>
    </citation>
    <scope>NUCLEOTIDE SEQUENCE</scope>
</reference>
<dbReference type="CTD" id="20200985"/>
<dbReference type="RefSeq" id="XP_009030215.1">
    <property type="nucleotide sequence ID" value="XM_009031967.1"/>
</dbReference>
<sequence>MVDLKTRIANTEDAVRWVKEHGLHAVTRKCHCLADRRLQNAQQHPVAACGDAKMVTTASLKLRARWVLGGIDMQTKNPFLVEVERRDAATLFPLIQRHVLPGITAWSDQWAAYNCITPVTGLNHQTVNHSIILRTVNGVLTIELRICDDAPNKNLKG</sequence>
<evidence type="ECO:0008006" key="4">
    <source>
        <dbReference type="Google" id="ProtNLM"/>
    </source>
</evidence>
<dbReference type="Proteomes" id="UP000015101">
    <property type="component" value="Unassembled WGS sequence"/>
</dbReference>
<reference evidence="3" key="1">
    <citation type="submission" date="2012-12" db="EMBL/GenBank/DDBJ databases">
        <authorList>
            <person name="Hellsten U."/>
            <person name="Grimwood J."/>
            <person name="Chapman J.A."/>
            <person name="Shapiro H."/>
            <person name="Aerts A."/>
            <person name="Otillar R.P."/>
            <person name="Terry A.Y."/>
            <person name="Boore J.L."/>
            <person name="Simakov O."/>
            <person name="Marletaz F."/>
            <person name="Cho S.-J."/>
            <person name="Edsinger-Gonzales E."/>
            <person name="Havlak P."/>
            <person name="Kuo D.-H."/>
            <person name="Larsson T."/>
            <person name="Lv J."/>
            <person name="Arendt D."/>
            <person name="Savage R."/>
            <person name="Osoegawa K."/>
            <person name="de Jong P."/>
            <person name="Lindberg D.R."/>
            <person name="Seaver E.C."/>
            <person name="Weisblat D.A."/>
            <person name="Putnam N.H."/>
            <person name="Grigoriev I.V."/>
            <person name="Rokhsar D.S."/>
        </authorList>
    </citation>
    <scope>NUCLEOTIDE SEQUENCE</scope>
</reference>
<protein>
    <recommendedName>
        <fullName evidence="4">ISXO2-like transposase domain-containing protein</fullName>
    </recommendedName>
</protein>
<dbReference type="EnsemblMetazoa" id="HelroT165370">
    <property type="protein sequence ID" value="HelroP165370"/>
    <property type="gene ID" value="HelroG165370"/>
</dbReference>
<accession>T1EWN5</accession>
<proteinExistence type="predicted"/>
<evidence type="ECO:0000313" key="2">
    <source>
        <dbReference type="EnsemblMetazoa" id="HelroP165370"/>
    </source>
</evidence>
<reference evidence="2" key="3">
    <citation type="submission" date="2015-06" db="UniProtKB">
        <authorList>
            <consortium name="EnsemblMetazoa"/>
        </authorList>
    </citation>
    <scope>IDENTIFICATION</scope>
</reference>
<gene>
    <name evidence="2" type="primary">20200985</name>
    <name evidence="1" type="ORF">HELRODRAFT_165370</name>
</gene>
<evidence type="ECO:0000313" key="3">
    <source>
        <dbReference type="Proteomes" id="UP000015101"/>
    </source>
</evidence>
<dbReference type="STRING" id="6412.T1EWN5"/>
<dbReference type="AlphaFoldDB" id="T1EWN5"/>
<keyword evidence="3" id="KW-1185">Reference proteome</keyword>